<keyword evidence="2 9" id="KW-0813">Transport</keyword>
<evidence type="ECO:0000256" key="4">
    <source>
        <dbReference type="ARBA" id="ARBA00022596"/>
    </source>
</evidence>
<name>A0ABQ6R6X7_9STAP</name>
<keyword evidence="3" id="KW-1003">Cell membrane</keyword>
<evidence type="ECO:0000256" key="9">
    <source>
        <dbReference type="RuleBase" id="RU363032"/>
    </source>
</evidence>
<evidence type="ECO:0000259" key="10">
    <source>
        <dbReference type="PROSITE" id="PS50928"/>
    </source>
</evidence>
<dbReference type="RefSeq" id="WP_149459681.1">
    <property type="nucleotide sequence ID" value="NZ_SCWC02000008.1"/>
</dbReference>
<organism evidence="11 12">
    <name type="scientific">Macrococcus equipercicus</name>
    <dbReference type="NCBI Taxonomy" id="69967"/>
    <lineage>
        <taxon>Bacteria</taxon>
        <taxon>Bacillati</taxon>
        <taxon>Bacillota</taxon>
        <taxon>Bacilli</taxon>
        <taxon>Bacillales</taxon>
        <taxon>Staphylococcaceae</taxon>
        <taxon>Macrococcus</taxon>
    </lineage>
</organism>
<feature type="transmembrane region" description="Helical" evidence="9">
    <location>
        <begin position="9"/>
        <end position="28"/>
    </location>
</feature>
<evidence type="ECO:0000256" key="6">
    <source>
        <dbReference type="ARBA" id="ARBA00022989"/>
    </source>
</evidence>
<comment type="caution">
    <text evidence="11">The sequence shown here is derived from an EMBL/GenBank/DDBJ whole genome shotgun (WGS) entry which is preliminary data.</text>
</comment>
<comment type="similarity">
    <text evidence="9">Belongs to the binding-protein-dependent transport system permease family.</text>
</comment>
<dbReference type="PANTHER" id="PTHR30465">
    <property type="entry name" value="INNER MEMBRANE ABC TRANSPORTER"/>
    <property type="match status" value="1"/>
</dbReference>
<keyword evidence="12" id="KW-1185">Reference proteome</keyword>
<feature type="transmembrane region" description="Helical" evidence="9">
    <location>
        <begin position="156"/>
        <end position="176"/>
    </location>
</feature>
<evidence type="ECO:0000256" key="7">
    <source>
        <dbReference type="ARBA" id="ARBA00023112"/>
    </source>
</evidence>
<feature type="transmembrane region" description="Helical" evidence="9">
    <location>
        <begin position="254"/>
        <end position="277"/>
    </location>
</feature>
<proteinExistence type="inferred from homology"/>
<keyword evidence="5 9" id="KW-0812">Transmembrane</keyword>
<accession>A0ABQ6R6X7</accession>
<feature type="domain" description="ABC transmembrane type-1" evidence="10">
    <location>
        <begin position="76"/>
        <end position="272"/>
    </location>
</feature>
<dbReference type="Pfam" id="PF00528">
    <property type="entry name" value="BPD_transp_1"/>
    <property type="match status" value="1"/>
</dbReference>
<evidence type="ECO:0000313" key="12">
    <source>
        <dbReference type="Proteomes" id="UP000295735"/>
    </source>
</evidence>
<dbReference type="InterPro" id="IPR000515">
    <property type="entry name" value="MetI-like"/>
</dbReference>
<keyword evidence="7" id="KW-0921">Nickel transport</keyword>
<keyword evidence="7" id="KW-0406">Ion transport</keyword>
<evidence type="ECO:0000313" key="11">
    <source>
        <dbReference type="EMBL" id="KAA1037622.1"/>
    </source>
</evidence>
<dbReference type="EMBL" id="SCWC02000008">
    <property type="protein sequence ID" value="KAA1037622.1"/>
    <property type="molecule type" value="Genomic_DNA"/>
</dbReference>
<feature type="transmembrane region" description="Helical" evidence="9">
    <location>
        <begin position="222"/>
        <end position="248"/>
    </location>
</feature>
<feature type="transmembrane region" description="Helical" evidence="9">
    <location>
        <begin position="113"/>
        <end position="136"/>
    </location>
</feature>
<evidence type="ECO:0000256" key="5">
    <source>
        <dbReference type="ARBA" id="ARBA00022692"/>
    </source>
</evidence>
<dbReference type="PROSITE" id="PS50928">
    <property type="entry name" value="ABC_TM1"/>
    <property type="match status" value="1"/>
</dbReference>
<reference evidence="11 12" key="1">
    <citation type="submission" date="2019-09" db="EMBL/GenBank/DDBJ databases">
        <authorList>
            <person name="Mazhar S."/>
            <person name="Altermann E."/>
            <person name="Hill C."/>
            <person name="Mcauliffe O."/>
        </authorList>
    </citation>
    <scope>NUCLEOTIDE SEQUENCE [LARGE SCALE GENOMIC DNA]</scope>
    <source>
        <strain evidence="11 12">ATCC 51831</strain>
    </source>
</reference>
<evidence type="ECO:0000256" key="3">
    <source>
        <dbReference type="ARBA" id="ARBA00022475"/>
    </source>
</evidence>
<dbReference type="PANTHER" id="PTHR30465:SF44">
    <property type="entry name" value="ABC-TYPE DIPEPTIDE_OLIGOPEPTIDE TRANSPORT SYSTEM, PERMEASE COMPONENT"/>
    <property type="match status" value="1"/>
</dbReference>
<evidence type="ECO:0000256" key="2">
    <source>
        <dbReference type="ARBA" id="ARBA00022448"/>
    </source>
</evidence>
<gene>
    <name evidence="11" type="ORF">ERX35_009600</name>
</gene>
<dbReference type="Gene3D" id="1.10.3720.10">
    <property type="entry name" value="MetI-like"/>
    <property type="match status" value="1"/>
</dbReference>
<keyword evidence="4" id="KW-0533">Nickel</keyword>
<keyword evidence="8 9" id="KW-0472">Membrane</keyword>
<dbReference type="InterPro" id="IPR035906">
    <property type="entry name" value="MetI-like_sf"/>
</dbReference>
<comment type="subcellular location">
    <subcellularLocation>
        <location evidence="1 9">Cell membrane</location>
        <topology evidence="1 9">Multi-pass membrane protein</topology>
    </subcellularLocation>
</comment>
<evidence type="ECO:0000256" key="8">
    <source>
        <dbReference type="ARBA" id="ARBA00023136"/>
    </source>
</evidence>
<keyword evidence="6 9" id="KW-1133">Transmembrane helix</keyword>
<dbReference type="Proteomes" id="UP000295735">
    <property type="component" value="Unassembled WGS sequence"/>
</dbReference>
<feature type="transmembrane region" description="Helical" evidence="9">
    <location>
        <begin position="82"/>
        <end position="101"/>
    </location>
</feature>
<evidence type="ECO:0000256" key="1">
    <source>
        <dbReference type="ARBA" id="ARBA00004651"/>
    </source>
</evidence>
<protein>
    <submittedName>
        <fullName evidence="11">ABC transporter permease subunit</fullName>
    </submittedName>
</protein>
<sequence>MKQLIVESLRLLIVLISFIIIAPFTQLFTVEGLNVQHYIVSLAHLAGNLIHIYDFHFQIAGGFIERKLFPFIIQPWLNTMKIFILALIIAIVLSFLMIAIAKRVKWLNWLMTRIVRVLGYLPDIFIMPIVILLVILTYKHTGLLVIDVASTVDKDIILLPAVLLSIVPFVQFYKILDQAIEEERSESYVMTAKGKGLSETEILIKHIMPNIASIYYINFRQVVWMTLSSLFVMEILFGIFGATSFLYTYHQPEIILTVLILMFIPLYMMFIGLKFFIERFTGVSL</sequence>
<dbReference type="SUPFAM" id="SSF161098">
    <property type="entry name" value="MetI-like"/>
    <property type="match status" value="1"/>
</dbReference>